<dbReference type="InterPro" id="IPR036249">
    <property type="entry name" value="Thioredoxin-like_sf"/>
</dbReference>
<proteinExistence type="inferred from homology"/>
<dbReference type="Gene3D" id="3.40.30.10">
    <property type="entry name" value="Glutaredoxin"/>
    <property type="match status" value="1"/>
</dbReference>
<dbReference type="SUPFAM" id="SSF52833">
    <property type="entry name" value="Thioredoxin-like"/>
    <property type="match status" value="1"/>
</dbReference>
<keyword evidence="8" id="KW-0676">Redox-active center</keyword>
<dbReference type="InterPro" id="IPR013766">
    <property type="entry name" value="Thioredoxin_domain"/>
</dbReference>
<feature type="domain" description="Thioredoxin" evidence="10">
    <location>
        <begin position="46"/>
        <end position="184"/>
    </location>
</feature>
<dbReference type="GO" id="GO:0009507">
    <property type="term" value="C:chloroplast"/>
    <property type="evidence" value="ECO:0007669"/>
    <property type="project" value="UniProtKB-SubCell"/>
</dbReference>
<dbReference type="PANTHER" id="PTHR45663:SF42">
    <property type="entry name" value="THIOREDOXIN M5, CHLOROPLASTIC"/>
    <property type="match status" value="1"/>
</dbReference>
<evidence type="ECO:0000256" key="3">
    <source>
        <dbReference type="ARBA" id="ARBA00022528"/>
    </source>
</evidence>
<evidence type="ECO:0000256" key="4">
    <source>
        <dbReference type="ARBA" id="ARBA00022640"/>
    </source>
</evidence>
<dbReference type="PRINTS" id="PR00421">
    <property type="entry name" value="THIOREDOXIN"/>
</dbReference>
<keyword evidence="5" id="KW-0809">Transit peptide</keyword>
<dbReference type="Pfam" id="PF00085">
    <property type="entry name" value="Thioredoxin"/>
    <property type="match status" value="1"/>
</dbReference>
<evidence type="ECO:0000256" key="7">
    <source>
        <dbReference type="ARBA" id="ARBA00023157"/>
    </source>
</evidence>
<dbReference type="EMBL" id="GGEC01001707">
    <property type="protein sequence ID" value="MBW82190.1"/>
    <property type="molecule type" value="Transcribed_RNA"/>
</dbReference>
<sequence>MATKSCFQVSTVSRTRATVSQPCHPIASIYTLHLPTKGNKEFNESNIPLSFYPSLSVRSSKSGYQSSRIVCKAREALDQVQEVTDSSWDKLVMSSDTPVLVEFWAPWCGPCRIIAPVIEELAKEHAGKIACYKVNTDQSPNIANKYGIRSIPTVLFFKNGERKQSVIGAVPKTTLSGAIEKYVEA</sequence>
<dbReference type="GO" id="GO:0015035">
    <property type="term" value="F:protein-disulfide reductase activity"/>
    <property type="evidence" value="ECO:0007669"/>
    <property type="project" value="InterPro"/>
</dbReference>
<keyword evidence="3" id="KW-0150">Chloroplast</keyword>
<evidence type="ECO:0000256" key="8">
    <source>
        <dbReference type="ARBA" id="ARBA00023284"/>
    </source>
</evidence>
<dbReference type="GO" id="GO:0008047">
    <property type="term" value="F:enzyme activator activity"/>
    <property type="evidence" value="ECO:0007669"/>
    <property type="project" value="UniProtKB-ARBA"/>
</dbReference>
<organism evidence="11">
    <name type="scientific">Rhizophora mucronata</name>
    <name type="common">Asiatic mangrove</name>
    <dbReference type="NCBI Taxonomy" id="61149"/>
    <lineage>
        <taxon>Eukaryota</taxon>
        <taxon>Viridiplantae</taxon>
        <taxon>Streptophyta</taxon>
        <taxon>Embryophyta</taxon>
        <taxon>Tracheophyta</taxon>
        <taxon>Spermatophyta</taxon>
        <taxon>Magnoliopsida</taxon>
        <taxon>eudicotyledons</taxon>
        <taxon>Gunneridae</taxon>
        <taxon>Pentapetalae</taxon>
        <taxon>rosids</taxon>
        <taxon>fabids</taxon>
        <taxon>Malpighiales</taxon>
        <taxon>Rhizophoraceae</taxon>
        <taxon>Rhizophora</taxon>
    </lineage>
</organism>
<dbReference type="PROSITE" id="PS00194">
    <property type="entry name" value="THIOREDOXIN_1"/>
    <property type="match status" value="1"/>
</dbReference>
<comment type="subcellular location">
    <subcellularLocation>
        <location evidence="1">Plastid</location>
        <location evidence="1">Chloroplast</location>
    </subcellularLocation>
</comment>
<dbReference type="InterPro" id="IPR017937">
    <property type="entry name" value="Thioredoxin_CS"/>
</dbReference>
<dbReference type="FunFam" id="3.40.30.10:FF:000001">
    <property type="entry name" value="Thioredoxin"/>
    <property type="match status" value="1"/>
</dbReference>
<keyword evidence="7" id="KW-1015">Disulfide bond</keyword>
<evidence type="ECO:0000256" key="5">
    <source>
        <dbReference type="ARBA" id="ARBA00022946"/>
    </source>
</evidence>
<evidence type="ECO:0000256" key="9">
    <source>
        <dbReference type="ARBA" id="ARBA00038056"/>
    </source>
</evidence>
<keyword evidence="6" id="KW-0249">Electron transport</keyword>
<name>A0A2P2ILS4_RHIMU</name>
<accession>A0A2P2ILS4</accession>
<dbReference type="NCBIfam" id="TIGR01068">
    <property type="entry name" value="thioredoxin"/>
    <property type="match status" value="1"/>
</dbReference>
<reference evidence="11" key="1">
    <citation type="submission" date="2018-02" db="EMBL/GenBank/DDBJ databases">
        <title>Rhizophora mucronata_Transcriptome.</title>
        <authorList>
            <person name="Meera S.P."/>
            <person name="Sreeshan A."/>
            <person name="Augustine A."/>
        </authorList>
    </citation>
    <scope>NUCLEOTIDE SEQUENCE</scope>
    <source>
        <tissue evidence="11">Leaf</tissue>
    </source>
</reference>
<dbReference type="InterPro" id="IPR005746">
    <property type="entry name" value="Thioredoxin"/>
</dbReference>
<keyword evidence="4" id="KW-0934">Plastid</keyword>
<evidence type="ECO:0000256" key="2">
    <source>
        <dbReference type="ARBA" id="ARBA00022448"/>
    </source>
</evidence>
<evidence type="ECO:0000256" key="1">
    <source>
        <dbReference type="ARBA" id="ARBA00004229"/>
    </source>
</evidence>
<evidence type="ECO:0000259" key="10">
    <source>
        <dbReference type="PROSITE" id="PS51352"/>
    </source>
</evidence>
<comment type="similarity">
    <text evidence="9">Belongs to the thioredoxin family. Plant M-type subfamily.</text>
</comment>
<dbReference type="PROSITE" id="PS51352">
    <property type="entry name" value="THIOREDOXIN_2"/>
    <property type="match status" value="1"/>
</dbReference>
<protein>
    <submittedName>
        <fullName evidence="11">Thioredoxin mMitochondrial-type</fullName>
    </submittedName>
</protein>
<dbReference type="PANTHER" id="PTHR45663">
    <property type="entry name" value="GEO12009P1"/>
    <property type="match status" value="1"/>
</dbReference>
<evidence type="ECO:0000256" key="6">
    <source>
        <dbReference type="ARBA" id="ARBA00022982"/>
    </source>
</evidence>
<keyword evidence="2" id="KW-0813">Transport</keyword>
<evidence type="ECO:0000313" key="11">
    <source>
        <dbReference type="EMBL" id="MBW82190.1"/>
    </source>
</evidence>
<dbReference type="CDD" id="cd02947">
    <property type="entry name" value="TRX_family"/>
    <property type="match status" value="1"/>
</dbReference>
<dbReference type="AlphaFoldDB" id="A0A2P2ILS4"/>